<proteinExistence type="predicted"/>
<reference evidence="3" key="1">
    <citation type="journal article" date="2021" name="Nat. Commun.">
        <title>Genetic determinants of endophytism in the Arabidopsis root mycobiome.</title>
        <authorList>
            <person name="Mesny F."/>
            <person name="Miyauchi S."/>
            <person name="Thiergart T."/>
            <person name="Pickel B."/>
            <person name="Atanasova L."/>
            <person name="Karlsson M."/>
            <person name="Huettel B."/>
            <person name="Barry K.W."/>
            <person name="Haridas S."/>
            <person name="Chen C."/>
            <person name="Bauer D."/>
            <person name="Andreopoulos W."/>
            <person name="Pangilinan J."/>
            <person name="LaButti K."/>
            <person name="Riley R."/>
            <person name="Lipzen A."/>
            <person name="Clum A."/>
            <person name="Drula E."/>
            <person name="Henrissat B."/>
            <person name="Kohler A."/>
            <person name="Grigoriev I.V."/>
            <person name="Martin F.M."/>
            <person name="Hacquard S."/>
        </authorList>
    </citation>
    <scope>NUCLEOTIDE SEQUENCE</scope>
    <source>
        <strain evidence="3">MPI-CAGE-CH-0243</strain>
    </source>
</reference>
<gene>
    <name evidence="3" type="ORF">B0J11DRAFT_492206</name>
</gene>
<organism evidence="3 4">
    <name type="scientific">Dendryphion nanum</name>
    <dbReference type="NCBI Taxonomy" id="256645"/>
    <lineage>
        <taxon>Eukaryota</taxon>
        <taxon>Fungi</taxon>
        <taxon>Dikarya</taxon>
        <taxon>Ascomycota</taxon>
        <taxon>Pezizomycotina</taxon>
        <taxon>Dothideomycetes</taxon>
        <taxon>Pleosporomycetidae</taxon>
        <taxon>Pleosporales</taxon>
        <taxon>Torulaceae</taxon>
        <taxon>Dendryphion</taxon>
    </lineage>
</organism>
<keyword evidence="2" id="KW-0472">Membrane</keyword>
<dbReference type="OrthoDB" id="3779192at2759"/>
<keyword evidence="2" id="KW-1133">Transmembrane helix</keyword>
<keyword evidence="4" id="KW-1185">Reference proteome</keyword>
<evidence type="ECO:0000256" key="2">
    <source>
        <dbReference type="SAM" id="Phobius"/>
    </source>
</evidence>
<evidence type="ECO:0000313" key="3">
    <source>
        <dbReference type="EMBL" id="KAH7118708.1"/>
    </source>
</evidence>
<accession>A0A9P9DG92</accession>
<sequence>MSGWSTAILVGLRSLVVVIAMVVVGLGAWSLYTIRDANARGGILVNLNTFDNAMTNKWQSFLDEVTESQLRLWIYVGVGSFSLVGTFFVFLSQKVHRLKVTPHVAITLEFFGMLGMAAAFAMSLVSTLKITPLCDGLDTFSSPDLASFHRLCPISAGSTAAGGVGCGILLVTSISSLISACHRSRQQKACSFEPTVSALGMGREHVRINPPKARDNIPTIYDPRKPFPGTPARPKRGDEIGFTNVGATIDRRDSGLSDTTIGEIEKELISGPLSLEKPDVVKHMRPARPWSEIPKRKG</sequence>
<evidence type="ECO:0000313" key="4">
    <source>
        <dbReference type="Proteomes" id="UP000700596"/>
    </source>
</evidence>
<comment type="caution">
    <text evidence="3">The sequence shown here is derived from an EMBL/GenBank/DDBJ whole genome shotgun (WGS) entry which is preliminary data.</text>
</comment>
<feature type="transmembrane region" description="Helical" evidence="2">
    <location>
        <begin position="12"/>
        <end position="32"/>
    </location>
</feature>
<evidence type="ECO:0000256" key="1">
    <source>
        <dbReference type="SAM" id="MobiDB-lite"/>
    </source>
</evidence>
<feature type="transmembrane region" description="Helical" evidence="2">
    <location>
        <begin position="148"/>
        <end position="178"/>
    </location>
</feature>
<feature type="transmembrane region" description="Helical" evidence="2">
    <location>
        <begin position="72"/>
        <end position="92"/>
    </location>
</feature>
<name>A0A9P9DG92_9PLEO</name>
<protein>
    <submittedName>
        <fullName evidence="3">Uncharacterized protein</fullName>
    </submittedName>
</protein>
<feature type="transmembrane region" description="Helical" evidence="2">
    <location>
        <begin position="104"/>
        <end position="128"/>
    </location>
</feature>
<dbReference type="AlphaFoldDB" id="A0A9P9DG92"/>
<keyword evidence="2" id="KW-0812">Transmembrane</keyword>
<dbReference type="Proteomes" id="UP000700596">
    <property type="component" value="Unassembled WGS sequence"/>
</dbReference>
<feature type="region of interest" description="Disordered" evidence="1">
    <location>
        <begin position="211"/>
        <end position="239"/>
    </location>
</feature>
<dbReference type="EMBL" id="JAGMWT010000012">
    <property type="protein sequence ID" value="KAH7118708.1"/>
    <property type="molecule type" value="Genomic_DNA"/>
</dbReference>